<dbReference type="KEGG" id="fcs:TRV642_2773"/>
<dbReference type="Proteomes" id="UP001152749">
    <property type="component" value="Chromosome"/>
</dbReference>
<name>A0A9W4TI22_9FLAO</name>
<reference evidence="1" key="1">
    <citation type="submission" date="2022-09" db="EMBL/GenBank/DDBJ databases">
        <authorList>
            <person name="Duchaud E."/>
        </authorList>
    </citation>
    <scope>NUCLEOTIDE SEQUENCE</scope>
    <source>
        <strain evidence="1">TRV642</strain>
    </source>
</reference>
<evidence type="ECO:0008006" key="3">
    <source>
        <dbReference type="Google" id="ProtNLM"/>
    </source>
</evidence>
<evidence type="ECO:0000313" key="1">
    <source>
        <dbReference type="EMBL" id="CAI2767622.1"/>
    </source>
</evidence>
<protein>
    <recommendedName>
        <fullName evidence="3">SprB repeat-containing protein</fullName>
    </recommendedName>
</protein>
<dbReference type="AlphaFoldDB" id="A0A9W4TI22"/>
<proteinExistence type="predicted"/>
<dbReference type="InterPro" id="IPR025667">
    <property type="entry name" value="SprB_repeat"/>
</dbReference>
<gene>
    <name evidence="1" type="ORF">TRV642_2773</name>
</gene>
<dbReference type="Pfam" id="PF13573">
    <property type="entry name" value="SprB"/>
    <property type="match status" value="1"/>
</dbReference>
<dbReference type="EMBL" id="OX336425">
    <property type="protein sequence ID" value="CAI2767622.1"/>
    <property type="molecule type" value="Genomic_DNA"/>
</dbReference>
<organism evidence="1 2">
    <name type="scientific">Flavobacterium collinsii</name>
    <dbReference type="NCBI Taxonomy" id="1114861"/>
    <lineage>
        <taxon>Bacteria</taxon>
        <taxon>Pseudomonadati</taxon>
        <taxon>Bacteroidota</taxon>
        <taxon>Flavobacteriia</taxon>
        <taxon>Flavobacteriales</taxon>
        <taxon>Flavobacteriaceae</taxon>
        <taxon>Flavobacterium</taxon>
    </lineage>
</organism>
<sequence length="392" mass="43443">MKQKLLLLIFFLGSLLVQGQNEYAILIKSKITSPSIWPDNDYTGLHQISVGMNSCSIIFQAENYKDDLYCFFYVTGNPTKIDFMEVLGGSPTCGQITRTIPYNKDTFSYSSFAGCLANAEIMSLHITRPDSSPKCKEDPITLNNGWNWKYKFDNGAWDNLPTQFQEQTSITFKIKDLPGYVSQSNVHFKAGYENYKQYTNTVSYAIIGCSPELAEKKPTAKSVECNNTATGSVTLKFESLLKKDDQFLFNLIRVDPAAPNTGPTTSITASEKETENKSYTWDKIAAGTYIIKYQAQSKFDNGKIVGSSAIVTDPFTIENKEELTFKTTAIQPKCNGDLGSIEISVTGGTSPYFYILDNGIKTPLTKNPDTINGVTDGDHTVIVLDSFGCTEN</sequence>
<evidence type="ECO:0000313" key="2">
    <source>
        <dbReference type="Proteomes" id="UP001152749"/>
    </source>
</evidence>
<dbReference type="RefSeq" id="WP_263360471.1">
    <property type="nucleotide sequence ID" value="NZ_OX336425.1"/>
</dbReference>
<accession>A0A9W4TI22</accession>